<proteinExistence type="predicted"/>
<keyword evidence="1" id="KW-1133">Transmembrane helix</keyword>
<dbReference type="PANTHER" id="PTHR22916">
    <property type="entry name" value="GLYCOSYLTRANSFERASE"/>
    <property type="match status" value="1"/>
</dbReference>
<keyword evidence="1" id="KW-0812">Transmembrane</keyword>
<organism evidence="3 4">
    <name type="scientific">Aeromonas sobria</name>
    <dbReference type="NCBI Taxonomy" id="646"/>
    <lineage>
        <taxon>Bacteria</taxon>
        <taxon>Pseudomonadati</taxon>
        <taxon>Pseudomonadota</taxon>
        <taxon>Gammaproteobacteria</taxon>
        <taxon>Aeromonadales</taxon>
        <taxon>Aeromonadaceae</taxon>
        <taxon>Aeromonas</taxon>
    </lineage>
</organism>
<gene>
    <name evidence="3" type="ORF">CJP16_08465</name>
</gene>
<dbReference type="AlphaFoldDB" id="A0A2N3J1I1"/>
<dbReference type="Gene3D" id="3.90.550.10">
    <property type="entry name" value="Spore Coat Polysaccharide Biosynthesis Protein SpsA, Chain A"/>
    <property type="match status" value="1"/>
</dbReference>
<name>A0A2N3J1I1_AERSO</name>
<evidence type="ECO:0000256" key="1">
    <source>
        <dbReference type="SAM" id="Phobius"/>
    </source>
</evidence>
<comment type="caution">
    <text evidence="3">The sequence shown here is derived from an EMBL/GenBank/DDBJ whole genome shotgun (WGS) entry which is preliminary data.</text>
</comment>
<dbReference type="PANTHER" id="PTHR22916:SF3">
    <property type="entry name" value="UDP-GLCNAC:BETAGAL BETA-1,3-N-ACETYLGLUCOSAMINYLTRANSFERASE-LIKE PROTEIN 1"/>
    <property type="match status" value="1"/>
</dbReference>
<evidence type="ECO:0000313" key="3">
    <source>
        <dbReference type="EMBL" id="PKQ79367.1"/>
    </source>
</evidence>
<dbReference type="CDD" id="cd00761">
    <property type="entry name" value="Glyco_tranf_GTA_type"/>
    <property type="match status" value="1"/>
</dbReference>
<keyword evidence="4" id="KW-1185">Reference proteome</keyword>
<dbReference type="GO" id="GO:0016758">
    <property type="term" value="F:hexosyltransferase activity"/>
    <property type="evidence" value="ECO:0007669"/>
    <property type="project" value="UniProtKB-ARBA"/>
</dbReference>
<reference evidence="3 4" key="1">
    <citation type="journal article" date="2017" name="Front. Microbiol.">
        <title>Strong Genomic and Phenotypic Heterogeneity in the Aeromonas sobria Species Complex.</title>
        <authorList>
            <person name="Gauthier J."/>
            <person name="Vincent A.T."/>
            <person name="Charette S.J."/>
            <person name="Derome N."/>
        </authorList>
    </citation>
    <scope>NUCLEOTIDE SEQUENCE [LARGE SCALE GENOMIC DNA]</scope>
    <source>
        <strain evidence="3 4">TM18</strain>
    </source>
</reference>
<accession>A0A2N3J1I1</accession>
<evidence type="ECO:0000259" key="2">
    <source>
        <dbReference type="Pfam" id="PF00535"/>
    </source>
</evidence>
<dbReference type="Pfam" id="PF00535">
    <property type="entry name" value="Glycos_transf_2"/>
    <property type="match status" value="1"/>
</dbReference>
<dbReference type="InterPro" id="IPR029044">
    <property type="entry name" value="Nucleotide-diphossugar_trans"/>
</dbReference>
<dbReference type="SUPFAM" id="SSF53448">
    <property type="entry name" value="Nucleotide-diphospho-sugar transferases"/>
    <property type="match status" value="1"/>
</dbReference>
<feature type="domain" description="Glycosyltransferase 2-like" evidence="2">
    <location>
        <begin position="1"/>
        <end position="119"/>
    </location>
</feature>
<protein>
    <recommendedName>
        <fullName evidence="2">Glycosyltransferase 2-like domain-containing protein</fullName>
    </recommendedName>
</protein>
<dbReference type="EMBL" id="NQMM01000024">
    <property type="protein sequence ID" value="PKQ79367.1"/>
    <property type="molecule type" value="Genomic_DNA"/>
</dbReference>
<feature type="transmembrane region" description="Helical" evidence="1">
    <location>
        <begin position="288"/>
        <end position="306"/>
    </location>
</feature>
<dbReference type="Proteomes" id="UP000233467">
    <property type="component" value="Unassembled WGS sequence"/>
</dbReference>
<sequence>MPAFNAESYITQAICSILSQTYAAYKFIILDDGSNDNTGNIISAFEKIDRRIVFLANDKNMGVLYSRQRLVDLVDTDFFTWMDADDIAPIERVELQINTIKSSPELVAVGGYNKFFGDKNMICVVPCEPEDIKASLLVGNVMTMPSMIRTSSFKSSGFSFFNCGVDSAEDYAMWSKLVRCGELRNLPTVVNYYRRHKTQESTQFIERQNKMAKNVMVDMFSCVNVKVADDIVDCIRLFQGDTATTRSVFKIAKLYKEAMLKNKEIKFFNDLLLKRHLANSFRRHCKMLGGYGVLVFIYYFGVVEFFRGDKYGLSFVKYCCGK</sequence>
<dbReference type="InterPro" id="IPR001173">
    <property type="entry name" value="Glyco_trans_2-like"/>
</dbReference>
<evidence type="ECO:0000313" key="4">
    <source>
        <dbReference type="Proteomes" id="UP000233467"/>
    </source>
</evidence>
<keyword evidence="1" id="KW-0472">Membrane</keyword>